<evidence type="ECO:0000313" key="1">
    <source>
        <dbReference type="EMBL" id="MBV2144206.1"/>
    </source>
</evidence>
<keyword evidence="2" id="KW-1185">Reference proteome</keyword>
<dbReference type="EMBL" id="JAHRVA010000005">
    <property type="protein sequence ID" value="MBV2144206.1"/>
    <property type="molecule type" value="Genomic_DNA"/>
</dbReference>
<dbReference type="Proteomes" id="UP000752297">
    <property type="component" value="Unassembled WGS sequence"/>
</dbReference>
<dbReference type="RefSeq" id="WP_217678209.1">
    <property type="nucleotide sequence ID" value="NZ_JAHRVA010000005.1"/>
</dbReference>
<accession>A0A949PQL1</accession>
<evidence type="ECO:0000313" key="2">
    <source>
        <dbReference type="Proteomes" id="UP000752297"/>
    </source>
</evidence>
<organism evidence="1 2">
    <name type="scientific">Falsochrobactrum tianjinense</name>
    <dbReference type="NCBI Taxonomy" id="2706015"/>
    <lineage>
        <taxon>Bacteria</taxon>
        <taxon>Pseudomonadati</taxon>
        <taxon>Pseudomonadota</taxon>
        <taxon>Alphaproteobacteria</taxon>
        <taxon>Hyphomicrobiales</taxon>
        <taxon>Brucellaceae</taxon>
        <taxon>Falsochrobactrum</taxon>
    </lineage>
</organism>
<proteinExistence type="predicted"/>
<name>A0A949PQL1_9HYPH</name>
<gene>
    <name evidence="1" type="ORF">KUG47_11950</name>
</gene>
<sequence>MADNLKIVALVEVAKREALVLNRPLKMLYEFQGRDLIGSDGPFRNALRYEAPNGHFKAFAGREFDIPLKDGGTVRANGQYWSAGLEGFVETTYGTVDGLKKCYVYTGGLVDPAALQELRAEYTGCVYPYWDYQKVIKYDDERRYWINKCFKLEDRLKRDKKHLIANVKAAWASLRKAGSEAA</sequence>
<protein>
    <submittedName>
        <fullName evidence="1">Uncharacterized protein</fullName>
    </submittedName>
</protein>
<dbReference type="AlphaFoldDB" id="A0A949PQL1"/>
<comment type="caution">
    <text evidence="1">The sequence shown here is derived from an EMBL/GenBank/DDBJ whole genome shotgun (WGS) entry which is preliminary data.</text>
</comment>
<reference evidence="1 2" key="1">
    <citation type="submission" date="2021-06" db="EMBL/GenBank/DDBJ databases">
        <title>Falsochrobactrum tianjin sp.nov., a new petroleum-degrading bacteria isolated from oily soils.</title>
        <authorList>
            <person name="Chen G."/>
            <person name="Chen H."/>
            <person name="Tian J."/>
            <person name="Qing J."/>
            <person name="Zhong L."/>
            <person name="Ma W."/>
            <person name="Song Y."/>
            <person name="Cui X."/>
            <person name="Yan B."/>
        </authorList>
    </citation>
    <scope>NUCLEOTIDE SEQUENCE [LARGE SCALE GENOMIC DNA]</scope>
    <source>
        <strain evidence="1 2">TDYN1</strain>
    </source>
</reference>